<feature type="signal peptide" evidence="2">
    <location>
        <begin position="1"/>
        <end position="25"/>
    </location>
</feature>
<proteinExistence type="predicted"/>
<feature type="transmembrane region" description="Helical" evidence="1">
    <location>
        <begin position="330"/>
        <end position="349"/>
    </location>
</feature>
<feature type="transmembrane region" description="Helical" evidence="1">
    <location>
        <begin position="267"/>
        <end position="285"/>
    </location>
</feature>
<feature type="transmembrane region" description="Helical" evidence="1">
    <location>
        <begin position="370"/>
        <end position="393"/>
    </location>
</feature>
<feature type="domain" description="GPR180/TMEM145 transmembrane" evidence="3">
    <location>
        <begin position="213"/>
        <end position="411"/>
    </location>
</feature>
<evidence type="ECO:0000313" key="5">
    <source>
        <dbReference type="EMBL" id="VFT95577.1"/>
    </source>
</evidence>
<dbReference type="PANTHER" id="PTHR23252">
    <property type="entry name" value="INTIMAL THICKNESS RECEPTOR-RELATED"/>
    <property type="match status" value="1"/>
</dbReference>
<dbReference type="PANTHER" id="PTHR23252:SF24">
    <property type="entry name" value="TRANSMEMBRANE PROTEIN 145"/>
    <property type="match status" value="1"/>
</dbReference>
<dbReference type="GO" id="GO:0019236">
    <property type="term" value="P:response to pheromone"/>
    <property type="evidence" value="ECO:0007669"/>
    <property type="project" value="InterPro"/>
</dbReference>
<keyword evidence="1" id="KW-0472">Membrane</keyword>
<gene>
    <name evidence="5" type="primary">Aste57867_18843</name>
    <name evidence="4" type="ORF">As57867_018779</name>
    <name evidence="5" type="ORF">ASTE57867_18843</name>
</gene>
<accession>A0A485LBC9</accession>
<feature type="transmembrane region" description="Helical" evidence="1">
    <location>
        <begin position="399"/>
        <end position="420"/>
    </location>
</feature>
<dbReference type="EMBL" id="VJMH01006415">
    <property type="protein sequence ID" value="KAF0689732.1"/>
    <property type="molecule type" value="Genomic_DNA"/>
</dbReference>
<dbReference type="EMBL" id="CAADRA010006436">
    <property type="protein sequence ID" value="VFT95577.1"/>
    <property type="molecule type" value="Genomic_DNA"/>
</dbReference>
<dbReference type="Proteomes" id="UP000332933">
    <property type="component" value="Unassembled WGS sequence"/>
</dbReference>
<feature type="transmembrane region" description="Helical" evidence="1">
    <location>
        <begin position="297"/>
        <end position="318"/>
    </location>
</feature>
<keyword evidence="2" id="KW-0732">Signal</keyword>
<evidence type="ECO:0000256" key="1">
    <source>
        <dbReference type="SAM" id="Phobius"/>
    </source>
</evidence>
<dbReference type="InterPro" id="IPR047831">
    <property type="entry name" value="GPR180/TMEM145"/>
</dbReference>
<feature type="transmembrane region" description="Helical" evidence="1">
    <location>
        <begin position="191"/>
        <end position="211"/>
    </location>
</feature>
<dbReference type="Pfam" id="PF10192">
    <property type="entry name" value="GPR180-TMEM145_TM"/>
    <property type="match status" value="1"/>
</dbReference>
<keyword evidence="1" id="KW-1133">Transmembrane helix</keyword>
<dbReference type="AlphaFoldDB" id="A0A485LBC9"/>
<evidence type="ECO:0000256" key="2">
    <source>
        <dbReference type="SAM" id="SignalP"/>
    </source>
</evidence>
<feature type="chain" id="PRO_5033437420" evidence="2">
    <location>
        <begin position="26"/>
        <end position="454"/>
    </location>
</feature>
<dbReference type="OrthoDB" id="45670at2759"/>
<evidence type="ECO:0000313" key="6">
    <source>
        <dbReference type="Proteomes" id="UP000332933"/>
    </source>
</evidence>
<evidence type="ECO:0000259" key="3">
    <source>
        <dbReference type="Pfam" id="PF10192"/>
    </source>
</evidence>
<feature type="transmembrane region" description="Helical" evidence="1">
    <location>
        <begin position="223"/>
        <end position="247"/>
    </location>
</feature>
<protein>
    <submittedName>
        <fullName evidence="5">Aste57867_18843 protein</fullName>
    </submittedName>
</protein>
<organism evidence="5 6">
    <name type="scientific">Aphanomyces stellatus</name>
    <dbReference type="NCBI Taxonomy" id="120398"/>
    <lineage>
        <taxon>Eukaryota</taxon>
        <taxon>Sar</taxon>
        <taxon>Stramenopiles</taxon>
        <taxon>Oomycota</taxon>
        <taxon>Saprolegniomycetes</taxon>
        <taxon>Saprolegniales</taxon>
        <taxon>Verrucalvaceae</taxon>
        <taxon>Aphanomyces</taxon>
    </lineage>
</organism>
<sequence length="454" mass="51039">MMMRRGSVWRVSALVLVLVLHVAHASVFSGFQIGREFSYLGKFCFTWDPDFSRVVGEIHAQVRTPDDGVKLAIYDDQDEFWNFVTTDPACDCACKLSDAHTKAVFDIPRGMDAAGHIFTLNYTIREHLRPRFWYVALAKCVPHGDAFHPTSLADLTVSNFQKYYFTAWYNLHMLQSATHSEVPVYQEDLDVVYFAVMLLSGGLLALQLRAAAQSRHMESFHPIIQLVTALVAVAFAANAALCVHFVAFTFNGMGAPLLLCLARVLQAMHRVGMLLLAMLVAKGWTINSITLDARHTLTTVMVIYFVLYLSLATWYLGFVDPSSTLYMYDSVPGVGICLLQLAVYAWFLVQLHATRAKEVCPAKRMFFFQMGLLFTVYILSLPVIVLVASVLSPWVREKIVESVTICIEWLTSAVLVYLLWPTRAPKYFDRLYSLVGSHSEKATLCDATLPTNQL</sequence>
<dbReference type="InterPro" id="IPR019336">
    <property type="entry name" value="GPR180/TMEM145_TM"/>
</dbReference>
<name>A0A485LBC9_9STRA</name>
<reference evidence="5 6" key="1">
    <citation type="submission" date="2019-03" db="EMBL/GenBank/DDBJ databases">
        <authorList>
            <person name="Gaulin E."/>
            <person name="Dumas B."/>
        </authorList>
    </citation>
    <scope>NUCLEOTIDE SEQUENCE [LARGE SCALE GENOMIC DNA]</scope>
    <source>
        <strain evidence="5">CBS 568.67</strain>
    </source>
</reference>
<evidence type="ECO:0000313" key="4">
    <source>
        <dbReference type="EMBL" id="KAF0689732.1"/>
    </source>
</evidence>
<reference evidence="4" key="2">
    <citation type="submission" date="2019-06" db="EMBL/GenBank/DDBJ databases">
        <title>Genomics analysis of Aphanomyces spp. identifies a new class of oomycete effector associated with host adaptation.</title>
        <authorList>
            <person name="Gaulin E."/>
        </authorList>
    </citation>
    <scope>NUCLEOTIDE SEQUENCE</scope>
    <source>
        <strain evidence="4">CBS 578.67</strain>
    </source>
</reference>
<keyword evidence="6" id="KW-1185">Reference proteome</keyword>
<keyword evidence="1" id="KW-0812">Transmembrane</keyword>
<dbReference type="GO" id="GO:0007186">
    <property type="term" value="P:G protein-coupled receptor signaling pathway"/>
    <property type="evidence" value="ECO:0007669"/>
    <property type="project" value="InterPro"/>
</dbReference>